<evidence type="ECO:0000259" key="1">
    <source>
        <dbReference type="PROSITE" id="PS51352"/>
    </source>
</evidence>
<proteinExistence type="predicted"/>
<dbReference type="PROSITE" id="PS51352">
    <property type="entry name" value="THIOREDOXIN_2"/>
    <property type="match status" value="1"/>
</dbReference>
<evidence type="ECO:0000313" key="3">
    <source>
        <dbReference type="Proteomes" id="UP000064967"/>
    </source>
</evidence>
<dbReference type="InterPro" id="IPR013740">
    <property type="entry name" value="Redoxin"/>
</dbReference>
<name>A0A0K1Q713_9BACT</name>
<dbReference type="EMBL" id="CP012333">
    <property type="protein sequence ID" value="AKV01509.1"/>
    <property type="molecule type" value="Genomic_DNA"/>
</dbReference>
<dbReference type="CDD" id="cd02969">
    <property type="entry name" value="PRX_like1"/>
    <property type="match status" value="1"/>
</dbReference>
<sequence length="187" mass="20848">MDGHPGSHYVARMALELHAPCPPFDLPGTDDRNHTLAELGGKLVVVMVSCNHCPYVIAYEPRVAALAKEYAPRGVDFVAVNANDATRYPDDGMMPMKARARERGFTFPYLRDDSQIFVRALGARFTPEVYVFDEQRTLRYHGRIDDNHRDVSRVTSHDLKNALDALLAGGEPPLTTTTAFGCSVKWK</sequence>
<gene>
    <name evidence="2" type="ORF">AKJ09_08172</name>
</gene>
<organism evidence="2 3">
    <name type="scientific">Labilithrix luteola</name>
    <dbReference type="NCBI Taxonomy" id="1391654"/>
    <lineage>
        <taxon>Bacteria</taxon>
        <taxon>Pseudomonadati</taxon>
        <taxon>Myxococcota</taxon>
        <taxon>Polyangia</taxon>
        <taxon>Polyangiales</taxon>
        <taxon>Labilitrichaceae</taxon>
        <taxon>Labilithrix</taxon>
    </lineage>
</organism>
<dbReference type="STRING" id="1391654.AKJ09_08172"/>
<dbReference type="AlphaFoldDB" id="A0A0K1Q713"/>
<dbReference type="PANTHER" id="PTHR43640:SF1">
    <property type="entry name" value="THIOREDOXIN-DEPENDENT PEROXIREDOXIN"/>
    <property type="match status" value="1"/>
</dbReference>
<feature type="domain" description="Thioredoxin" evidence="1">
    <location>
        <begin position="15"/>
        <end position="168"/>
    </location>
</feature>
<dbReference type="InterPro" id="IPR036249">
    <property type="entry name" value="Thioredoxin-like_sf"/>
</dbReference>
<accession>A0A0K1Q713</accession>
<dbReference type="Pfam" id="PF08534">
    <property type="entry name" value="Redoxin"/>
    <property type="match status" value="1"/>
</dbReference>
<dbReference type="SUPFAM" id="SSF52833">
    <property type="entry name" value="Thioredoxin-like"/>
    <property type="match status" value="1"/>
</dbReference>
<dbReference type="Proteomes" id="UP000064967">
    <property type="component" value="Chromosome"/>
</dbReference>
<evidence type="ECO:0000313" key="2">
    <source>
        <dbReference type="EMBL" id="AKV01509.1"/>
    </source>
</evidence>
<dbReference type="PANTHER" id="PTHR43640">
    <property type="entry name" value="OS07G0260300 PROTEIN"/>
    <property type="match status" value="1"/>
</dbReference>
<dbReference type="InterPro" id="IPR013766">
    <property type="entry name" value="Thioredoxin_domain"/>
</dbReference>
<dbReference type="InterPro" id="IPR047262">
    <property type="entry name" value="PRX-like1"/>
</dbReference>
<protein>
    <submittedName>
        <fullName evidence="2">Alkyl hydroperoxide reductase and/or thiol-specific antioxidant family (AhpC/TSA) protein</fullName>
    </submittedName>
</protein>
<keyword evidence="3" id="KW-1185">Reference proteome</keyword>
<reference evidence="2 3" key="1">
    <citation type="submission" date="2015-08" db="EMBL/GenBank/DDBJ databases">
        <authorList>
            <person name="Babu N.S."/>
            <person name="Beckwith C.J."/>
            <person name="Beseler K.G."/>
            <person name="Brison A."/>
            <person name="Carone J.V."/>
            <person name="Caskin T.P."/>
            <person name="Diamond M."/>
            <person name="Durham M.E."/>
            <person name="Foxe J.M."/>
            <person name="Go M."/>
            <person name="Henderson B.A."/>
            <person name="Jones I.B."/>
            <person name="McGettigan J.A."/>
            <person name="Micheletti S.J."/>
            <person name="Nasrallah M.E."/>
            <person name="Ortiz D."/>
            <person name="Piller C.R."/>
            <person name="Privatt S.R."/>
            <person name="Schneider S.L."/>
            <person name="Sharp S."/>
            <person name="Smith T.C."/>
            <person name="Stanton J.D."/>
            <person name="Ullery H.E."/>
            <person name="Wilson R.J."/>
            <person name="Serrano M.G."/>
            <person name="Buck G."/>
            <person name="Lee V."/>
            <person name="Wang Y."/>
            <person name="Carvalho R."/>
            <person name="Voegtly L."/>
            <person name="Shi R."/>
            <person name="Duckworth R."/>
            <person name="Johnson A."/>
            <person name="Loviza R."/>
            <person name="Walstead R."/>
            <person name="Shah Z."/>
            <person name="Kiflezghi M."/>
            <person name="Wade K."/>
            <person name="Ball S.L."/>
            <person name="Bradley K.W."/>
            <person name="Asai D.J."/>
            <person name="Bowman C.A."/>
            <person name="Russell D.A."/>
            <person name="Pope W.H."/>
            <person name="Jacobs-Sera D."/>
            <person name="Hendrix R.W."/>
            <person name="Hatfull G.F."/>
        </authorList>
    </citation>
    <scope>NUCLEOTIDE SEQUENCE [LARGE SCALE GENOMIC DNA]</scope>
    <source>
        <strain evidence="2 3">DSM 27648</strain>
    </source>
</reference>
<dbReference type="GO" id="GO:0016491">
    <property type="term" value="F:oxidoreductase activity"/>
    <property type="evidence" value="ECO:0007669"/>
    <property type="project" value="InterPro"/>
</dbReference>
<dbReference type="Gene3D" id="3.40.30.10">
    <property type="entry name" value="Glutaredoxin"/>
    <property type="match status" value="1"/>
</dbReference>
<dbReference type="KEGG" id="llu:AKJ09_08172"/>